<feature type="coiled-coil region" evidence="1">
    <location>
        <begin position="406"/>
        <end position="440"/>
    </location>
</feature>
<organism evidence="3 4">
    <name type="scientific">Stylonychia lemnae</name>
    <name type="common">Ciliate</name>
    <dbReference type="NCBI Taxonomy" id="5949"/>
    <lineage>
        <taxon>Eukaryota</taxon>
        <taxon>Sar</taxon>
        <taxon>Alveolata</taxon>
        <taxon>Ciliophora</taxon>
        <taxon>Intramacronucleata</taxon>
        <taxon>Spirotrichea</taxon>
        <taxon>Stichotrichia</taxon>
        <taxon>Sporadotrichida</taxon>
        <taxon>Oxytrichidae</taxon>
        <taxon>Stylonychinae</taxon>
        <taxon>Stylonychia</taxon>
    </lineage>
</organism>
<proteinExistence type="predicted"/>
<dbReference type="InParanoid" id="A0A078AHI0"/>
<dbReference type="Proteomes" id="UP000039865">
    <property type="component" value="Unassembled WGS sequence"/>
</dbReference>
<feature type="compositionally biased region" description="Polar residues" evidence="2">
    <location>
        <begin position="177"/>
        <end position="191"/>
    </location>
</feature>
<protein>
    <submittedName>
        <fullName evidence="3">Uncharacterized protein</fullName>
    </submittedName>
</protein>
<name>A0A078AHI0_STYLE</name>
<accession>A0A078AHI0</accession>
<dbReference type="EMBL" id="CCKQ01009462">
    <property type="protein sequence ID" value="CDW80952.1"/>
    <property type="molecule type" value="Genomic_DNA"/>
</dbReference>
<evidence type="ECO:0000313" key="4">
    <source>
        <dbReference type="Proteomes" id="UP000039865"/>
    </source>
</evidence>
<keyword evidence="4" id="KW-1185">Reference proteome</keyword>
<evidence type="ECO:0000313" key="3">
    <source>
        <dbReference type="EMBL" id="CDW80952.1"/>
    </source>
</evidence>
<keyword evidence="1" id="KW-0175">Coiled coil</keyword>
<reference evidence="3 4" key="1">
    <citation type="submission" date="2014-06" db="EMBL/GenBank/DDBJ databases">
        <authorList>
            <person name="Swart Estienne"/>
        </authorList>
    </citation>
    <scope>NUCLEOTIDE SEQUENCE [LARGE SCALE GENOMIC DNA]</scope>
    <source>
        <strain evidence="3 4">130c</strain>
    </source>
</reference>
<feature type="region of interest" description="Disordered" evidence="2">
    <location>
        <begin position="177"/>
        <end position="196"/>
    </location>
</feature>
<gene>
    <name evidence="3" type="primary">Contig971.g1063</name>
    <name evidence="3" type="ORF">STYLEM_9958</name>
</gene>
<dbReference type="AlphaFoldDB" id="A0A078AHI0"/>
<sequence>MLQRVESNLQNKLITPLERQEVDSQLSIYDKKMMVKYKNFYDKLFLQNKASTITIDTLNNAMGGLIESKHELSNPYLFQSNIESQNLNESEILSQTQIQPLKNEAVKLEQILQHNSNFQSRQDTFVKHFKMRDFMQETMQNKSYIKESRANISVINQAHNISDKLNTTLPQIKNYQTQQNKTHNNSVLQDSIKSRSEEKKRVYNKANLLANKPNDYFQSKRGLQSGFYHLLCAQEIYNNDNIKQHGQKEKIQESSPKGGDLEIPLVKKLQQNKPEKLNTLERIKFDNPLGQQKATDRYANSKLTLFQAHNNMINGKMHKWMKQHQDDSQQVQLKSQLNDEKEYGKIKLKVLIKNFIALGLAANEDVAFDVTQNLTNINPSELKNKEVMLEEFISLFKSNDYEDKILKVLNTEIQEKRLKLENLQKQISLMKALTKKDENKSIERDFYESQDEKQPIESTQFSAIRKLSSFRTDQKKKTTQNLDITRLEVFDNSNSRKSLNKIRSGFEQSIKHVKSKFNVANISKSSSEEEFEQYINFKFQPTKQIDIDLIMKDYHKNLDNLQKEHENIKQSNIYEEIQQDIRHKYQTYKEMTVAEIKIESGAVIDQKERLRVSERMKQFKIDLKEKYGQFGGKLFLAILQKIFEIEDRKKGESENFSLTPHLMMIDQQQDMSTLVKRLVKEQYKKQGLKSDENTNFKFPHEKLINQVELLNEWWSLLDTNFQKEISKKAFAKFLLEKKLIKKEIEIDRVIKVMINEFLVDGTVKKTQFIKLFTKAILKGAIMNIYYYCKYVGNSGDDIVPTHLKVLKFQRNLLIGGLKNQQEMLGVDCNNVITGLVNQSFNEANQDQQQIPQTLEAQAKNHSITLSGIKEFMGRKMQQLDNVSKILTKVNEKTLQNFDLRQNLDVKTILEESSKIKQQKVDKSRSFSKRKLKQKKVDPAFLEFQKIKRERDLNLKNRVDGNESTVTLEYNKPI</sequence>
<evidence type="ECO:0000256" key="2">
    <source>
        <dbReference type="SAM" id="MobiDB-lite"/>
    </source>
</evidence>
<evidence type="ECO:0000256" key="1">
    <source>
        <dbReference type="SAM" id="Coils"/>
    </source>
</evidence>